<proteinExistence type="predicted"/>
<dbReference type="RefSeq" id="WP_093164345.1">
    <property type="nucleotide sequence ID" value="NZ_FNEK01000109.1"/>
</dbReference>
<protein>
    <recommendedName>
        <fullName evidence="3">Helix-turn-helix domain-containing protein</fullName>
    </recommendedName>
</protein>
<organism evidence="1 2">
    <name type="scientific">Aliiruegeria lutimaris</name>
    <dbReference type="NCBI Taxonomy" id="571298"/>
    <lineage>
        <taxon>Bacteria</taxon>
        <taxon>Pseudomonadati</taxon>
        <taxon>Pseudomonadota</taxon>
        <taxon>Alphaproteobacteria</taxon>
        <taxon>Rhodobacterales</taxon>
        <taxon>Roseobacteraceae</taxon>
        <taxon>Aliiruegeria</taxon>
    </lineage>
</organism>
<reference evidence="1 2" key="1">
    <citation type="submission" date="2016-10" db="EMBL/GenBank/DDBJ databases">
        <authorList>
            <person name="de Groot N.N."/>
        </authorList>
    </citation>
    <scope>NUCLEOTIDE SEQUENCE [LARGE SCALE GENOMIC DNA]</scope>
    <source>
        <strain evidence="1 2">DSM 25294</strain>
    </source>
</reference>
<dbReference type="OrthoDB" id="7774611at2"/>
<sequence length="73" mass="8034">MMTGKPITPKRFDALTTGPEKLWGLEAIAEALGVSVNKARRLAKLPSWPIYKPEGSGTWFAFRSELMAKLTGN</sequence>
<evidence type="ECO:0000313" key="1">
    <source>
        <dbReference type="EMBL" id="SDL72249.1"/>
    </source>
</evidence>
<evidence type="ECO:0008006" key="3">
    <source>
        <dbReference type="Google" id="ProtNLM"/>
    </source>
</evidence>
<name>A0A1G9MDH0_9RHOB</name>
<dbReference type="Proteomes" id="UP000199382">
    <property type="component" value="Unassembled WGS sequence"/>
</dbReference>
<accession>A0A1G9MDH0</accession>
<gene>
    <name evidence="1" type="ORF">SAMN04488026_11092</name>
</gene>
<evidence type="ECO:0000313" key="2">
    <source>
        <dbReference type="Proteomes" id="UP000199382"/>
    </source>
</evidence>
<dbReference type="EMBL" id="FNEK01000109">
    <property type="protein sequence ID" value="SDL72249.1"/>
    <property type="molecule type" value="Genomic_DNA"/>
</dbReference>
<dbReference type="AlphaFoldDB" id="A0A1G9MDH0"/>
<keyword evidence="2" id="KW-1185">Reference proteome</keyword>